<evidence type="ECO:0000313" key="2">
    <source>
        <dbReference type="EMBL" id="CAM75660.1"/>
    </source>
</evidence>
<evidence type="ECO:0000256" key="1">
    <source>
        <dbReference type="ARBA" id="ARBA00044755"/>
    </source>
</evidence>
<dbReference type="Pfam" id="PF04519">
    <property type="entry name" value="Bactofilin"/>
    <property type="match status" value="1"/>
</dbReference>
<dbReference type="InterPro" id="IPR007607">
    <property type="entry name" value="BacA/B"/>
</dbReference>
<sequence length="160" mass="16428">MLRKLGKTPPTATANVVSIIGADVRIVGDIITEGEMQIDGRVEGDITCKTLVIGPGGHIVGEIKAERVRIHGEVSGKLSADHITIGRTGHVTGDIQHDSLEIESGAQVEGHFLRKGHAPAVEQAALPKPGNGTAVPAEVMAAAEAAEAIAAAEEVPATVN</sequence>
<proteinExistence type="inferred from homology"/>
<gene>
    <name evidence="2" type="ORF">MGR_1584</name>
</gene>
<dbReference type="AlphaFoldDB" id="A4TYF3"/>
<dbReference type="RefSeq" id="WP_106002516.1">
    <property type="nucleotide sequence ID" value="NZ_CP027527.1"/>
</dbReference>
<name>A4TYF3_9PROT</name>
<accession>A4TYF3</accession>
<dbReference type="EMBL" id="CU459003">
    <property type="protein sequence ID" value="CAM75660.1"/>
    <property type="molecule type" value="Genomic_DNA"/>
</dbReference>
<dbReference type="PANTHER" id="PTHR35024">
    <property type="entry name" value="HYPOTHETICAL CYTOSOLIC PROTEIN"/>
    <property type="match status" value="1"/>
</dbReference>
<reference evidence="2" key="1">
    <citation type="journal article" date="2007" name="J. Bacteriol.">
        <title>Comparative genome analysis of four magnetotactic bacteria reveals a complex set of group-specific genes implicated in magnetosome biomineralization and function.</title>
        <authorList>
            <person name="Richter M."/>
            <person name="Kube M."/>
            <person name="Bazylinski D.A."/>
            <person name="Lombardot T."/>
            <person name="Gloeckner F.O."/>
            <person name="Reinhardt R."/>
            <person name="Schueler D."/>
        </authorList>
    </citation>
    <scope>NUCLEOTIDE SEQUENCE</scope>
    <source>
        <strain evidence="2">MSR-1</strain>
    </source>
</reference>
<protein>
    <submittedName>
        <fullName evidence="2">Protein containing DUF583</fullName>
    </submittedName>
</protein>
<comment type="similarity">
    <text evidence="1">Belongs to the bactofilin family.</text>
</comment>
<organism evidence="2">
    <name type="scientific">Magnetospirillum gryphiswaldense</name>
    <dbReference type="NCBI Taxonomy" id="55518"/>
    <lineage>
        <taxon>Bacteria</taxon>
        <taxon>Pseudomonadati</taxon>
        <taxon>Pseudomonadota</taxon>
        <taxon>Alphaproteobacteria</taxon>
        <taxon>Rhodospirillales</taxon>
        <taxon>Rhodospirillaceae</taxon>
        <taxon>Magnetospirillum</taxon>
    </lineage>
</organism>
<dbReference type="PANTHER" id="PTHR35024:SF4">
    <property type="entry name" value="POLYMER-FORMING CYTOSKELETAL PROTEIN"/>
    <property type="match status" value="1"/>
</dbReference>